<geneLocation type="mitochondrion" evidence="20"/>
<sequence>MFIIMNSSNLMFILINMMSTLFMISTNCWINCYISMEINLFFFIPMIFSSNIFNLEMIMKYFIIQVISSSIILICILSFKNFNLLNKIIIITMNLMFMIKLGSAPFHYWYIEISSIISWKMLFMLSTWQKIGPLMIMLYNINYLMMMISIILNSMISFLGGMNQISMKKIIGFSSINHLGWMIACSSTSEFTLNLYIMIYMSLMLLILMSMNKMNIMNIFQIFSKKKKSIIPISLFMYFMSIGGMPPFMGFIPKWITINKLLESKLLMISMILIISSIMNLYYYFKISYYFNINMNLKNNFPIKFISTHKFFMFLLLNMMNISFFSMFLFFY</sequence>
<evidence type="ECO:0000256" key="12">
    <source>
        <dbReference type="ARBA" id="ARBA00022989"/>
    </source>
</evidence>
<dbReference type="InterPro" id="IPR050175">
    <property type="entry name" value="Complex_I_Subunit_2"/>
</dbReference>
<feature type="transmembrane region" description="Helical" evidence="18">
    <location>
        <begin position="12"/>
        <end position="36"/>
    </location>
</feature>
<evidence type="ECO:0000256" key="5">
    <source>
        <dbReference type="ARBA" id="ARBA00021008"/>
    </source>
</evidence>
<keyword evidence="15 18" id="KW-0496">Mitochondrion</keyword>
<dbReference type="GO" id="GO:0006120">
    <property type="term" value="P:mitochondrial electron transport, NADH to ubiquinone"/>
    <property type="evidence" value="ECO:0007669"/>
    <property type="project" value="InterPro"/>
</dbReference>
<dbReference type="Pfam" id="PF00361">
    <property type="entry name" value="Proton_antipo_M"/>
    <property type="match status" value="1"/>
</dbReference>
<feature type="transmembrane region" description="Helical" evidence="18">
    <location>
        <begin position="140"/>
        <end position="159"/>
    </location>
</feature>
<dbReference type="InterPro" id="IPR001750">
    <property type="entry name" value="ND/Mrp_TM"/>
</dbReference>
<feature type="transmembrane region" description="Helical" evidence="18">
    <location>
        <begin position="84"/>
        <end position="102"/>
    </location>
</feature>
<name>A0A9E8RUU5_9NEOP</name>
<dbReference type="EMBL" id="OL678036">
    <property type="protein sequence ID" value="UZZ44195.1"/>
    <property type="molecule type" value="Genomic_DNA"/>
</dbReference>
<dbReference type="GO" id="GO:0008137">
    <property type="term" value="F:NADH dehydrogenase (ubiquinone) activity"/>
    <property type="evidence" value="ECO:0007669"/>
    <property type="project" value="UniProtKB-EC"/>
</dbReference>
<comment type="catalytic activity">
    <reaction evidence="17 18">
        <text>a ubiquinone + NADH + 5 H(+)(in) = a ubiquinol + NAD(+) + 4 H(+)(out)</text>
        <dbReference type="Rhea" id="RHEA:29091"/>
        <dbReference type="Rhea" id="RHEA-COMP:9565"/>
        <dbReference type="Rhea" id="RHEA-COMP:9566"/>
        <dbReference type="ChEBI" id="CHEBI:15378"/>
        <dbReference type="ChEBI" id="CHEBI:16389"/>
        <dbReference type="ChEBI" id="CHEBI:17976"/>
        <dbReference type="ChEBI" id="CHEBI:57540"/>
        <dbReference type="ChEBI" id="CHEBI:57945"/>
        <dbReference type="EC" id="7.1.1.2"/>
    </reaction>
</comment>
<comment type="similarity">
    <text evidence="3 18">Belongs to the complex I subunit 2 family.</text>
</comment>
<feature type="transmembrane region" description="Helical" evidence="18">
    <location>
        <begin position="311"/>
        <end position="331"/>
    </location>
</feature>
<keyword evidence="11 18" id="KW-0249">Electron transport</keyword>
<evidence type="ECO:0000256" key="13">
    <source>
        <dbReference type="ARBA" id="ARBA00023027"/>
    </source>
</evidence>
<evidence type="ECO:0000256" key="11">
    <source>
        <dbReference type="ARBA" id="ARBA00022982"/>
    </source>
</evidence>
<feature type="transmembrane region" description="Helical" evidence="18">
    <location>
        <begin position="58"/>
        <end position="77"/>
    </location>
</feature>
<evidence type="ECO:0000259" key="19">
    <source>
        <dbReference type="Pfam" id="PF00361"/>
    </source>
</evidence>
<evidence type="ECO:0000256" key="8">
    <source>
        <dbReference type="ARBA" id="ARBA00022692"/>
    </source>
</evidence>
<dbReference type="RefSeq" id="YP_010586407.1">
    <property type="nucleotide sequence ID" value="NC_069273.1"/>
</dbReference>
<dbReference type="GO" id="GO:0005743">
    <property type="term" value="C:mitochondrial inner membrane"/>
    <property type="evidence" value="ECO:0007669"/>
    <property type="project" value="UniProtKB-SubCell"/>
</dbReference>
<feature type="transmembrane region" description="Helical" evidence="18">
    <location>
        <begin position="230"/>
        <end position="252"/>
    </location>
</feature>
<evidence type="ECO:0000256" key="15">
    <source>
        <dbReference type="ARBA" id="ARBA00023128"/>
    </source>
</evidence>
<dbReference type="InterPro" id="IPR003917">
    <property type="entry name" value="NADH_UbQ_OxRdtase_chain2"/>
</dbReference>
<evidence type="ECO:0000256" key="2">
    <source>
        <dbReference type="ARBA" id="ARBA00004448"/>
    </source>
</evidence>
<keyword evidence="14 18" id="KW-0830">Ubiquinone</keyword>
<reference evidence="20" key="1">
    <citation type="submission" date="2021-11" db="EMBL/GenBank/DDBJ databases">
        <authorList>
            <person name="Ge X.-Y."/>
            <person name="Peng L."/>
            <person name="Sun C.-H."/>
            <person name="Wang B.-X."/>
        </authorList>
    </citation>
    <scope>NUCLEOTIDE SEQUENCE</scope>
</reference>
<feature type="domain" description="NADH:quinone oxidoreductase/Mrp antiporter transmembrane" evidence="19">
    <location>
        <begin position="29"/>
        <end position="278"/>
    </location>
</feature>
<dbReference type="PRINTS" id="PR01436">
    <property type="entry name" value="NADHDHGNASE2"/>
</dbReference>
<keyword evidence="8 18" id="KW-0812">Transmembrane</keyword>
<keyword evidence="13 18" id="KW-0520">NAD</keyword>
<comment type="subcellular location">
    <subcellularLocation>
        <location evidence="2 18">Mitochondrion inner membrane</location>
        <topology evidence="2 18">Multi-pass membrane protein</topology>
    </subcellularLocation>
</comment>
<keyword evidence="16 18" id="KW-0472">Membrane</keyword>
<evidence type="ECO:0000256" key="10">
    <source>
        <dbReference type="ARBA" id="ARBA00022967"/>
    </source>
</evidence>
<evidence type="ECO:0000256" key="14">
    <source>
        <dbReference type="ARBA" id="ARBA00023075"/>
    </source>
</evidence>
<evidence type="ECO:0000256" key="16">
    <source>
        <dbReference type="ARBA" id="ARBA00023136"/>
    </source>
</evidence>
<comment type="function">
    <text evidence="18">Core subunit of the mitochondrial membrane respiratory chain NADH dehydrogenase (Complex I) which catalyzes electron transfer from NADH through the respiratory chain, using ubiquinone as an electron acceptor. Essential for the catalytic activity and assembly of complex I.</text>
</comment>
<dbReference type="PANTHER" id="PTHR46552">
    <property type="entry name" value="NADH-UBIQUINONE OXIDOREDUCTASE CHAIN 2"/>
    <property type="match status" value="1"/>
</dbReference>
<evidence type="ECO:0000256" key="4">
    <source>
        <dbReference type="ARBA" id="ARBA00012944"/>
    </source>
</evidence>
<evidence type="ECO:0000256" key="9">
    <source>
        <dbReference type="ARBA" id="ARBA00022792"/>
    </source>
</evidence>
<dbReference type="CTD" id="4536"/>
<evidence type="ECO:0000256" key="1">
    <source>
        <dbReference type="ARBA" id="ARBA00003257"/>
    </source>
</evidence>
<feature type="transmembrane region" description="Helical" evidence="18">
    <location>
        <begin position="191"/>
        <end position="209"/>
    </location>
</feature>
<keyword evidence="12 18" id="KW-1133">Transmembrane helix</keyword>
<evidence type="ECO:0000256" key="3">
    <source>
        <dbReference type="ARBA" id="ARBA00007012"/>
    </source>
</evidence>
<keyword evidence="10 18" id="KW-1278">Translocase</keyword>
<evidence type="ECO:0000256" key="7">
    <source>
        <dbReference type="ARBA" id="ARBA00022660"/>
    </source>
</evidence>
<evidence type="ECO:0000256" key="6">
    <source>
        <dbReference type="ARBA" id="ARBA00022448"/>
    </source>
</evidence>
<evidence type="ECO:0000313" key="20">
    <source>
        <dbReference type="EMBL" id="UZZ44195.1"/>
    </source>
</evidence>
<accession>A0A9E8RUU5</accession>
<dbReference type="GeneID" id="77426170"/>
<dbReference type="PANTHER" id="PTHR46552:SF1">
    <property type="entry name" value="NADH-UBIQUINONE OXIDOREDUCTASE CHAIN 2"/>
    <property type="match status" value="1"/>
</dbReference>
<comment type="function">
    <text evidence="1">Core subunit of the mitochondrial membrane respiratory chain NADH dehydrogenase (Complex I) that is believed to belong to the minimal assembly required for catalysis. Complex I functions in the transfer of electrons from NADH to the respiratory chain. The immediate electron acceptor for the enzyme is believed to be ubiquinone.</text>
</comment>
<dbReference type="AlphaFoldDB" id="A0A9E8RUU5"/>
<feature type="transmembrane region" description="Helical" evidence="18">
    <location>
        <begin position="264"/>
        <end position="285"/>
    </location>
</feature>
<evidence type="ECO:0000256" key="17">
    <source>
        <dbReference type="ARBA" id="ARBA00049551"/>
    </source>
</evidence>
<evidence type="ECO:0000256" key="18">
    <source>
        <dbReference type="RuleBase" id="RU003403"/>
    </source>
</evidence>
<reference evidence="20" key="2">
    <citation type="journal article" date="2022" name="Syst. Entomol.">
        <title>Massive gene rearrangements of mitochondrial genomes and implications for the phylogeny of Trichoptera (Insecta).</title>
        <authorList>
            <person name="Ge X."/>
            <person name="Peng L."/>
            <person name="Vogler A.P."/>
            <person name="Morse J.C."/>
            <person name="Yang L."/>
            <person name="Sun C."/>
            <person name="Wang B."/>
        </authorList>
    </citation>
    <scope>NUCLEOTIDE SEQUENCE</scope>
</reference>
<keyword evidence="9 18" id="KW-0999">Mitochondrion inner membrane</keyword>
<proteinExistence type="inferred from homology"/>
<dbReference type="EC" id="7.1.1.2" evidence="4 18"/>
<protein>
    <recommendedName>
        <fullName evidence="5 18">NADH-ubiquinone oxidoreductase chain 2</fullName>
        <ecNumber evidence="4 18">7.1.1.2</ecNumber>
    </recommendedName>
</protein>
<gene>
    <name evidence="20" type="primary">ND2</name>
</gene>
<keyword evidence="6" id="KW-0813">Transport</keyword>
<keyword evidence="7 18" id="KW-0679">Respiratory chain</keyword>
<organism evidence="20">
    <name type="scientific">Nyctiophylax orbicularis</name>
    <dbReference type="NCBI Taxonomy" id="2904907"/>
    <lineage>
        <taxon>Eukaryota</taxon>
        <taxon>Metazoa</taxon>
        <taxon>Ecdysozoa</taxon>
        <taxon>Arthropoda</taxon>
        <taxon>Hexapoda</taxon>
        <taxon>Insecta</taxon>
        <taxon>Pterygota</taxon>
        <taxon>Neoptera</taxon>
        <taxon>Endopterygota</taxon>
        <taxon>Trichoptera</taxon>
        <taxon>Annulipalpia</taxon>
        <taxon>Psychomyioidea</taxon>
        <taxon>Polycentropodidae</taxon>
        <taxon>Polycentropodinae</taxon>
        <taxon>Nyctiophylax</taxon>
    </lineage>
</organism>